<feature type="transmembrane region" description="Helical" evidence="1">
    <location>
        <begin position="101"/>
        <end position="121"/>
    </location>
</feature>
<evidence type="ECO:0000256" key="1">
    <source>
        <dbReference type="SAM" id="Phobius"/>
    </source>
</evidence>
<feature type="transmembrane region" description="Helical" evidence="1">
    <location>
        <begin position="133"/>
        <end position="158"/>
    </location>
</feature>
<keyword evidence="1" id="KW-0472">Membrane</keyword>
<dbReference type="EMBL" id="PFPI01000005">
    <property type="protein sequence ID" value="PIZ93994.1"/>
    <property type="molecule type" value="Genomic_DNA"/>
</dbReference>
<dbReference type="AlphaFoldDB" id="A0A2M7V5U8"/>
<comment type="caution">
    <text evidence="2">The sequence shown here is derived from an EMBL/GenBank/DDBJ whole genome shotgun (WGS) entry which is preliminary data.</text>
</comment>
<evidence type="ECO:0000313" key="3">
    <source>
        <dbReference type="Proteomes" id="UP000230078"/>
    </source>
</evidence>
<sequence length="170" mass="19267">MKYPLGWYLGLLVGSIFGLYILGQGFVALDTAYTIEHSAALTTAETVTLSDGSSVTNYAYSHTPYFLPLQAIGLMSIFLPVVLVFYWSIRYMLVEKNTRRLLYSLSFPLLYALCEGIYFFAVMDPSSGWEYMIGMSLLFVWSGIVFFSIVLINTILLLRSKKRVSSDREK</sequence>
<feature type="transmembrane region" description="Helical" evidence="1">
    <location>
        <begin position="7"/>
        <end position="29"/>
    </location>
</feature>
<feature type="transmembrane region" description="Helical" evidence="1">
    <location>
        <begin position="65"/>
        <end position="89"/>
    </location>
</feature>
<keyword evidence="1" id="KW-0812">Transmembrane</keyword>
<accession>A0A2M7V5U8</accession>
<organism evidence="2 3">
    <name type="scientific">Candidatus Magasanikbacteria bacterium CG_4_10_14_0_2_um_filter_41_31</name>
    <dbReference type="NCBI Taxonomy" id="1974639"/>
    <lineage>
        <taxon>Bacteria</taxon>
        <taxon>Candidatus Magasanikiibacteriota</taxon>
    </lineage>
</organism>
<reference evidence="3" key="1">
    <citation type="submission" date="2017-09" db="EMBL/GenBank/DDBJ databases">
        <title>Depth-based differentiation of microbial function through sediment-hosted aquifers and enrichment of novel symbionts in the deep terrestrial subsurface.</title>
        <authorList>
            <person name="Probst A.J."/>
            <person name="Ladd B."/>
            <person name="Jarett J.K."/>
            <person name="Geller-Mcgrath D.E."/>
            <person name="Sieber C.M.K."/>
            <person name="Emerson J.B."/>
            <person name="Anantharaman K."/>
            <person name="Thomas B.C."/>
            <person name="Malmstrom R."/>
            <person name="Stieglmeier M."/>
            <person name="Klingl A."/>
            <person name="Woyke T."/>
            <person name="Ryan C.M."/>
            <person name="Banfield J.F."/>
        </authorList>
    </citation>
    <scope>NUCLEOTIDE SEQUENCE [LARGE SCALE GENOMIC DNA]</scope>
</reference>
<proteinExistence type="predicted"/>
<dbReference type="Proteomes" id="UP000230078">
    <property type="component" value="Unassembled WGS sequence"/>
</dbReference>
<keyword evidence="1" id="KW-1133">Transmembrane helix</keyword>
<evidence type="ECO:0000313" key="2">
    <source>
        <dbReference type="EMBL" id="PIZ93994.1"/>
    </source>
</evidence>
<protein>
    <submittedName>
        <fullName evidence="2">Uncharacterized protein</fullName>
    </submittedName>
</protein>
<gene>
    <name evidence="2" type="ORF">COX83_00390</name>
</gene>
<name>A0A2M7V5U8_9BACT</name>